<reference evidence="2 3" key="1">
    <citation type="submission" date="2019-02" db="EMBL/GenBank/DDBJ databases">
        <title>Deep-cultivation of Planctomycetes and their phenomic and genomic characterization uncovers novel biology.</title>
        <authorList>
            <person name="Wiegand S."/>
            <person name="Jogler M."/>
            <person name="Boedeker C."/>
            <person name="Pinto D."/>
            <person name="Vollmers J."/>
            <person name="Rivas-Marin E."/>
            <person name="Kohn T."/>
            <person name="Peeters S.H."/>
            <person name="Heuer A."/>
            <person name="Rast P."/>
            <person name="Oberbeckmann S."/>
            <person name="Bunk B."/>
            <person name="Jeske O."/>
            <person name="Meyerdierks A."/>
            <person name="Storesund J.E."/>
            <person name="Kallscheuer N."/>
            <person name="Luecker S."/>
            <person name="Lage O.M."/>
            <person name="Pohl T."/>
            <person name="Merkel B.J."/>
            <person name="Hornburger P."/>
            <person name="Mueller R.-W."/>
            <person name="Bruemmer F."/>
            <person name="Labrenz M."/>
            <person name="Spormann A.M."/>
            <person name="Op den Camp H."/>
            <person name="Overmann J."/>
            <person name="Amann R."/>
            <person name="Jetten M.S.M."/>
            <person name="Mascher T."/>
            <person name="Medema M.H."/>
            <person name="Devos D.P."/>
            <person name="Kaster A.-K."/>
            <person name="Ovreas L."/>
            <person name="Rohde M."/>
            <person name="Galperin M.Y."/>
            <person name="Jogler C."/>
        </authorList>
    </citation>
    <scope>NUCLEOTIDE SEQUENCE [LARGE SCALE GENOMIC DNA]</scope>
    <source>
        <strain evidence="2 3">K23_9</strain>
    </source>
</reference>
<evidence type="ECO:0000256" key="1">
    <source>
        <dbReference type="SAM" id="SignalP"/>
    </source>
</evidence>
<gene>
    <name evidence="2" type="ORF">K239x_45480</name>
</gene>
<dbReference type="Proteomes" id="UP000319817">
    <property type="component" value="Chromosome"/>
</dbReference>
<dbReference type="EMBL" id="CP036526">
    <property type="protein sequence ID" value="QDT12538.1"/>
    <property type="molecule type" value="Genomic_DNA"/>
</dbReference>
<evidence type="ECO:0000313" key="2">
    <source>
        <dbReference type="EMBL" id="QDT12538.1"/>
    </source>
</evidence>
<organism evidence="2 3">
    <name type="scientific">Stieleria marina</name>
    <dbReference type="NCBI Taxonomy" id="1930275"/>
    <lineage>
        <taxon>Bacteria</taxon>
        <taxon>Pseudomonadati</taxon>
        <taxon>Planctomycetota</taxon>
        <taxon>Planctomycetia</taxon>
        <taxon>Pirellulales</taxon>
        <taxon>Pirellulaceae</taxon>
        <taxon>Stieleria</taxon>
    </lineage>
</organism>
<sequence length="138" mass="15813" precursor="true">MIFGSNMVSSNSFVRRPAFLVAMVIAAGLVHHASAQNAVPRISTVTVDPYRTLEDQLLNRLRATSREQRAYLQFVVKQVKQNRLDMRLVIAIQRYALRRRPDFPFPFFEQALRTEAAKRNVILPRVQTFASSKIASPR</sequence>
<dbReference type="AlphaFoldDB" id="A0A517NZJ8"/>
<protein>
    <submittedName>
        <fullName evidence="2">Uncharacterized protein</fullName>
    </submittedName>
</protein>
<proteinExistence type="predicted"/>
<keyword evidence="1" id="KW-0732">Signal</keyword>
<keyword evidence="3" id="KW-1185">Reference proteome</keyword>
<feature type="chain" id="PRO_5021711165" evidence="1">
    <location>
        <begin position="36"/>
        <end position="138"/>
    </location>
</feature>
<evidence type="ECO:0000313" key="3">
    <source>
        <dbReference type="Proteomes" id="UP000319817"/>
    </source>
</evidence>
<feature type="signal peptide" evidence="1">
    <location>
        <begin position="1"/>
        <end position="35"/>
    </location>
</feature>
<accession>A0A517NZJ8</accession>
<name>A0A517NZJ8_9BACT</name>